<dbReference type="EMBL" id="SDOX01000175">
    <property type="protein sequence ID" value="TFJ80234.1"/>
    <property type="molecule type" value="Genomic_DNA"/>
</dbReference>
<dbReference type="SUPFAM" id="SSF50182">
    <property type="entry name" value="Sm-like ribonucleoproteins"/>
    <property type="match status" value="1"/>
</dbReference>
<evidence type="ECO:0000256" key="4">
    <source>
        <dbReference type="ARBA" id="ARBA00022728"/>
    </source>
</evidence>
<dbReference type="PROSITE" id="PS52002">
    <property type="entry name" value="SM"/>
    <property type="match status" value="1"/>
</dbReference>
<name>A0A4D9CNZ1_9STRA</name>
<evidence type="ECO:0000256" key="3">
    <source>
        <dbReference type="ARBA" id="ARBA00022664"/>
    </source>
</evidence>
<keyword evidence="6 9" id="KW-0508">mRNA splicing</keyword>
<comment type="function">
    <text evidence="9">Plays a role in pre-mRNA splicing.</text>
</comment>
<dbReference type="InterPro" id="IPR001163">
    <property type="entry name" value="Sm_dom_euk/arc"/>
</dbReference>
<dbReference type="InterPro" id="IPR044641">
    <property type="entry name" value="Lsm7/SmG-like"/>
</dbReference>
<dbReference type="SMART" id="SM00651">
    <property type="entry name" value="Sm"/>
    <property type="match status" value="1"/>
</dbReference>
<dbReference type="InterPro" id="IPR010920">
    <property type="entry name" value="LSM_dom_sf"/>
</dbReference>
<evidence type="ECO:0000259" key="10">
    <source>
        <dbReference type="PROSITE" id="PS52002"/>
    </source>
</evidence>
<comment type="subcellular location">
    <subcellularLocation>
        <location evidence="1 9">Nucleus</location>
    </subcellularLocation>
</comment>
<dbReference type="GO" id="GO:0071013">
    <property type="term" value="C:catalytic step 2 spliceosome"/>
    <property type="evidence" value="ECO:0007669"/>
    <property type="project" value="TreeGrafter"/>
</dbReference>
<dbReference type="Proteomes" id="UP000355283">
    <property type="component" value="Unassembled WGS sequence"/>
</dbReference>
<proteinExistence type="inferred from homology"/>
<feature type="domain" description="Sm" evidence="10">
    <location>
        <begin position="4"/>
        <end position="75"/>
    </location>
</feature>
<dbReference type="GO" id="GO:0043186">
    <property type="term" value="C:P granule"/>
    <property type="evidence" value="ECO:0007669"/>
    <property type="project" value="TreeGrafter"/>
</dbReference>
<dbReference type="GO" id="GO:0005686">
    <property type="term" value="C:U2 snRNP"/>
    <property type="evidence" value="ECO:0007669"/>
    <property type="project" value="TreeGrafter"/>
</dbReference>
<dbReference type="PANTHER" id="PTHR10553:SF2">
    <property type="entry name" value="SMALL NUCLEAR RIBONUCLEOPROTEIN G"/>
    <property type="match status" value="1"/>
</dbReference>
<sequence>MSKTGGPDLKKYLDKKLAFKLNGNRKVTGVLRGFDQFMNIVLDETVDDGAPDKNDIGLVVIRGNSVVQFECLEKL</sequence>
<dbReference type="GO" id="GO:0097526">
    <property type="term" value="C:spliceosomal tri-snRNP complex"/>
    <property type="evidence" value="ECO:0007669"/>
    <property type="project" value="TreeGrafter"/>
</dbReference>
<protein>
    <recommendedName>
        <fullName evidence="9">Small nuclear ribonucleoprotein G</fullName>
        <shortName evidence="9">snRNP-G</shortName>
    </recommendedName>
</protein>
<gene>
    <name evidence="11" type="ORF">NSK_008377</name>
</gene>
<keyword evidence="5 9" id="KW-0694">RNA-binding</keyword>
<dbReference type="GO" id="GO:0071004">
    <property type="term" value="C:U2-type prespliceosome"/>
    <property type="evidence" value="ECO:0007669"/>
    <property type="project" value="TreeGrafter"/>
</dbReference>
<dbReference type="OrthoDB" id="2146at2759"/>
<evidence type="ECO:0000256" key="5">
    <source>
        <dbReference type="ARBA" id="ARBA00022884"/>
    </source>
</evidence>
<evidence type="ECO:0000313" key="12">
    <source>
        <dbReference type="Proteomes" id="UP000355283"/>
    </source>
</evidence>
<dbReference type="PIRSF" id="PIRSF037188">
    <property type="entry name" value="U6_snRNA_Lsm7"/>
    <property type="match status" value="1"/>
</dbReference>
<dbReference type="PANTHER" id="PTHR10553">
    <property type="entry name" value="SMALL NUCLEAR RIBONUCLEOPROTEIN"/>
    <property type="match status" value="1"/>
</dbReference>
<keyword evidence="3 9" id="KW-0507">mRNA processing</keyword>
<keyword evidence="7 9" id="KW-0539">Nucleus</keyword>
<evidence type="ECO:0000256" key="8">
    <source>
        <dbReference type="ARBA" id="ARBA00023274"/>
    </source>
</evidence>
<accession>A0A4D9CNZ1</accession>
<organism evidence="11 12">
    <name type="scientific">Nannochloropsis salina CCMP1776</name>
    <dbReference type="NCBI Taxonomy" id="1027361"/>
    <lineage>
        <taxon>Eukaryota</taxon>
        <taxon>Sar</taxon>
        <taxon>Stramenopiles</taxon>
        <taxon>Ochrophyta</taxon>
        <taxon>Eustigmatophyceae</taxon>
        <taxon>Eustigmatales</taxon>
        <taxon>Monodopsidaceae</taxon>
        <taxon>Microchloropsis</taxon>
        <taxon>Microchloropsis salina</taxon>
    </lineage>
</organism>
<keyword evidence="8 9" id="KW-0687">Ribonucleoprotein</keyword>
<dbReference type="GO" id="GO:0000387">
    <property type="term" value="P:spliceosomal snRNP assembly"/>
    <property type="evidence" value="ECO:0007669"/>
    <property type="project" value="UniProtKB-UniRule"/>
</dbReference>
<dbReference type="Gene3D" id="2.30.30.100">
    <property type="match status" value="1"/>
</dbReference>
<keyword evidence="12" id="KW-1185">Reference proteome</keyword>
<dbReference type="InterPro" id="IPR034098">
    <property type="entry name" value="Sm_G"/>
</dbReference>
<dbReference type="CDD" id="cd01719">
    <property type="entry name" value="Sm_G"/>
    <property type="match status" value="1"/>
</dbReference>
<comment type="caution">
    <text evidence="11">The sequence shown here is derived from an EMBL/GenBank/DDBJ whole genome shotgun (WGS) entry which is preliminary data.</text>
</comment>
<dbReference type="GO" id="GO:0005687">
    <property type="term" value="C:U4 snRNP"/>
    <property type="evidence" value="ECO:0007669"/>
    <property type="project" value="TreeGrafter"/>
</dbReference>
<keyword evidence="4 9" id="KW-0747">Spliceosome</keyword>
<dbReference type="FunFam" id="2.30.30.100:FF:000023">
    <property type="entry name" value="Small nuclear ribonucleoprotein G"/>
    <property type="match status" value="1"/>
</dbReference>
<dbReference type="AlphaFoldDB" id="A0A4D9CNZ1"/>
<dbReference type="GO" id="GO:0003723">
    <property type="term" value="F:RNA binding"/>
    <property type="evidence" value="ECO:0007669"/>
    <property type="project" value="UniProtKB-UniRule"/>
</dbReference>
<dbReference type="GO" id="GO:0034719">
    <property type="term" value="C:SMN-Sm protein complex"/>
    <property type="evidence" value="ECO:0007669"/>
    <property type="project" value="TreeGrafter"/>
</dbReference>
<dbReference type="GO" id="GO:0071011">
    <property type="term" value="C:precatalytic spliceosome"/>
    <property type="evidence" value="ECO:0007669"/>
    <property type="project" value="TreeGrafter"/>
</dbReference>
<reference evidence="11 12" key="1">
    <citation type="submission" date="2019-01" db="EMBL/GenBank/DDBJ databases">
        <title>Nuclear Genome Assembly of the Microalgal Biofuel strain Nannochloropsis salina CCMP1776.</title>
        <authorList>
            <person name="Hovde B."/>
        </authorList>
    </citation>
    <scope>NUCLEOTIDE SEQUENCE [LARGE SCALE GENOMIC DNA]</scope>
    <source>
        <strain evidence="11 12">CCMP1776</strain>
    </source>
</reference>
<evidence type="ECO:0000313" key="11">
    <source>
        <dbReference type="EMBL" id="TFJ80234.1"/>
    </source>
</evidence>
<comment type="similarity">
    <text evidence="2 9">Belongs to the snRNP Sm proteins family.</text>
</comment>
<dbReference type="GO" id="GO:0005689">
    <property type="term" value="C:U12-type spliceosomal complex"/>
    <property type="evidence" value="ECO:0007669"/>
    <property type="project" value="TreeGrafter"/>
</dbReference>
<evidence type="ECO:0000256" key="2">
    <source>
        <dbReference type="ARBA" id="ARBA00006850"/>
    </source>
</evidence>
<dbReference type="GO" id="GO:0005682">
    <property type="term" value="C:U5 snRNP"/>
    <property type="evidence" value="ECO:0007669"/>
    <property type="project" value="TreeGrafter"/>
</dbReference>
<dbReference type="GO" id="GO:0005685">
    <property type="term" value="C:U1 snRNP"/>
    <property type="evidence" value="ECO:0007669"/>
    <property type="project" value="TreeGrafter"/>
</dbReference>
<evidence type="ECO:0000256" key="6">
    <source>
        <dbReference type="ARBA" id="ARBA00023187"/>
    </source>
</evidence>
<evidence type="ECO:0000256" key="7">
    <source>
        <dbReference type="ARBA" id="ARBA00023242"/>
    </source>
</evidence>
<evidence type="ECO:0000256" key="9">
    <source>
        <dbReference type="RuleBase" id="RU365052"/>
    </source>
</evidence>
<evidence type="ECO:0000256" key="1">
    <source>
        <dbReference type="ARBA" id="ARBA00004123"/>
    </source>
</evidence>
<dbReference type="Pfam" id="PF01423">
    <property type="entry name" value="LSM"/>
    <property type="match status" value="1"/>
</dbReference>
<dbReference type="InterPro" id="IPR047575">
    <property type="entry name" value="Sm"/>
</dbReference>